<evidence type="ECO:0000313" key="5">
    <source>
        <dbReference type="Proteomes" id="UP001056035"/>
    </source>
</evidence>
<dbReference type="PROSITE" id="PS50977">
    <property type="entry name" value="HTH_TETR_2"/>
    <property type="match status" value="1"/>
</dbReference>
<dbReference type="PANTHER" id="PTHR30055:SF184">
    <property type="entry name" value="HTH-TYPE TRANSCRIPTIONAL REGULATOR ETHR"/>
    <property type="match status" value="1"/>
</dbReference>
<feature type="domain" description="HTH tetR-type" evidence="3">
    <location>
        <begin position="19"/>
        <end position="79"/>
    </location>
</feature>
<dbReference type="InterPro" id="IPR036271">
    <property type="entry name" value="Tet_transcr_reg_TetR-rel_C_sf"/>
</dbReference>
<dbReference type="EMBL" id="CP098502">
    <property type="protein sequence ID" value="UTI63790.1"/>
    <property type="molecule type" value="Genomic_DNA"/>
</dbReference>
<dbReference type="Gene3D" id="1.10.357.10">
    <property type="entry name" value="Tetracycline Repressor, domain 2"/>
    <property type="match status" value="1"/>
</dbReference>
<name>A0ABY5DQQ1_9ACTN</name>
<evidence type="ECO:0000313" key="4">
    <source>
        <dbReference type="EMBL" id="UTI63790.1"/>
    </source>
</evidence>
<reference evidence="4 5" key="1">
    <citation type="submission" date="2022-06" db="EMBL/GenBank/DDBJ databases">
        <title>Paraconexibacter antarcticus.</title>
        <authorList>
            <person name="Kim C.S."/>
        </authorList>
    </citation>
    <scope>NUCLEOTIDE SEQUENCE [LARGE SCALE GENOMIC DNA]</scope>
    <source>
        <strain evidence="4 5">02-257</strain>
    </source>
</reference>
<dbReference type="InterPro" id="IPR009057">
    <property type="entry name" value="Homeodomain-like_sf"/>
</dbReference>
<evidence type="ECO:0000259" key="3">
    <source>
        <dbReference type="PROSITE" id="PS50977"/>
    </source>
</evidence>
<dbReference type="Pfam" id="PF21313">
    <property type="entry name" value="EthR_C"/>
    <property type="match status" value="1"/>
</dbReference>
<dbReference type="PRINTS" id="PR00455">
    <property type="entry name" value="HTHTETR"/>
</dbReference>
<proteinExistence type="predicted"/>
<accession>A0ABY5DQQ1</accession>
<dbReference type="Gene3D" id="1.10.10.60">
    <property type="entry name" value="Homeodomain-like"/>
    <property type="match status" value="1"/>
</dbReference>
<dbReference type="Pfam" id="PF00440">
    <property type="entry name" value="TetR_N"/>
    <property type="match status" value="1"/>
</dbReference>
<dbReference type="SUPFAM" id="SSF48498">
    <property type="entry name" value="Tetracyclin repressor-like, C-terminal domain"/>
    <property type="match status" value="1"/>
</dbReference>
<dbReference type="RefSeq" id="WP_254570511.1">
    <property type="nucleotide sequence ID" value="NZ_CP098502.1"/>
</dbReference>
<gene>
    <name evidence="4" type="ORF">NBH00_20900</name>
</gene>
<protein>
    <submittedName>
        <fullName evidence="4">TetR/AcrR family transcriptional regulator</fullName>
    </submittedName>
</protein>
<dbReference type="InterPro" id="IPR050109">
    <property type="entry name" value="HTH-type_TetR-like_transc_reg"/>
</dbReference>
<dbReference type="Proteomes" id="UP001056035">
    <property type="component" value="Chromosome"/>
</dbReference>
<evidence type="ECO:0000256" key="2">
    <source>
        <dbReference type="PROSITE-ProRule" id="PRU00335"/>
    </source>
</evidence>
<dbReference type="SUPFAM" id="SSF46689">
    <property type="entry name" value="Homeodomain-like"/>
    <property type="match status" value="1"/>
</dbReference>
<keyword evidence="1 2" id="KW-0238">DNA-binding</keyword>
<dbReference type="InterPro" id="IPR049397">
    <property type="entry name" value="EthR_C"/>
</dbReference>
<organism evidence="4 5">
    <name type="scientific">Paraconexibacter antarcticus</name>
    <dbReference type="NCBI Taxonomy" id="2949664"/>
    <lineage>
        <taxon>Bacteria</taxon>
        <taxon>Bacillati</taxon>
        <taxon>Actinomycetota</taxon>
        <taxon>Thermoleophilia</taxon>
        <taxon>Solirubrobacterales</taxon>
        <taxon>Paraconexibacteraceae</taxon>
        <taxon>Paraconexibacter</taxon>
    </lineage>
</organism>
<evidence type="ECO:0000256" key="1">
    <source>
        <dbReference type="ARBA" id="ARBA00023125"/>
    </source>
</evidence>
<feature type="DNA-binding region" description="H-T-H motif" evidence="2">
    <location>
        <begin position="42"/>
        <end position="61"/>
    </location>
</feature>
<keyword evidence="5" id="KW-1185">Reference proteome</keyword>
<dbReference type="PANTHER" id="PTHR30055">
    <property type="entry name" value="HTH-TYPE TRANSCRIPTIONAL REGULATOR RUTR"/>
    <property type="match status" value="1"/>
</dbReference>
<dbReference type="InterPro" id="IPR001647">
    <property type="entry name" value="HTH_TetR"/>
</dbReference>
<sequence>MSKARPASRAPRRARIPDGEARGAIMAATERLLAERQLHELSVTDIAEAAGTSRGIVYFYFAGKSAVLAALAETACSELVEIWRDWFDGHGPVEEAELRQNFSASVALWSEHRAIISAVVETWRLDPEVGAVWGRAMNKLIADTRARIERDRAAGHAVGAGDAGALAETLIWSTERIHYVALTGIAGSLAERPQLVEAMVQLWSRLLAP</sequence>